<dbReference type="Pfam" id="PF00326">
    <property type="entry name" value="Peptidase_S9"/>
    <property type="match status" value="1"/>
</dbReference>
<dbReference type="EMBL" id="LJZV01000016">
    <property type="protein sequence ID" value="KZD90320.1"/>
    <property type="molecule type" value="Genomic_DNA"/>
</dbReference>
<evidence type="ECO:0000256" key="1">
    <source>
        <dbReference type="ARBA" id="ARBA00022801"/>
    </source>
</evidence>
<dbReference type="PANTHER" id="PTHR42776">
    <property type="entry name" value="SERINE PEPTIDASE S9 FAMILY MEMBER"/>
    <property type="match status" value="1"/>
</dbReference>
<dbReference type="AlphaFoldDB" id="A0AAP1H895"/>
<gene>
    <name evidence="3" type="ORF">B4122_3241</name>
</gene>
<dbReference type="InterPro" id="IPR001375">
    <property type="entry name" value="Peptidase_S9_cat"/>
</dbReference>
<evidence type="ECO:0000259" key="2">
    <source>
        <dbReference type="Pfam" id="PF00326"/>
    </source>
</evidence>
<dbReference type="GO" id="GO:0004252">
    <property type="term" value="F:serine-type endopeptidase activity"/>
    <property type="evidence" value="ECO:0007669"/>
    <property type="project" value="TreeGrafter"/>
</dbReference>
<evidence type="ECO:0000313" key="4">
    <source>
        <dbReference type="Proteomes" id="UP000076442"/>
    </source>
</evidence>
<dbReference type="InterPro" id="IPR029058">
    <property type="entry name" value="AB_hydrolase_fold"/>
</dbReference>
<accession>A0AAP1H895</accession>
<dbReference type="Gene3D" id="3.40.50.1820">
    <property type="entry name" value="alpha/beta hydrolase"/>
    <property type="match status" value="1"/>
</dbReference>
<comment type="caution">
    <text evidence="3">The sequence shown here is derived from an EMBL/GenBank/DDBJ whole genome shotgun (WGS) entry which is preliminary data.</text>
</comment>
<sequence>MFEDTEKLWDRSPLKYAANVETPLLILHGERDDRCPIEQAEQLFIALKKMGKETKLVRFPNASHNLSRTGHPRQRIKRLNYISSWFDQYL</sequence>
<evidence type="ECO:0000313" key="3">
    <source>
        <dbReference type="EMBL" id="KZD90320.1"/>
    </source>
</evidence>
<dbReference type="GO" id="GO:0006508">
    <property type="term" value="P:proteolysis"/>
    <property type="evidence" value="ECO:0007669"/>
    <property type="project" value="InterPro"/>
</dbReference>
<keyword evidence="1" id="KW-0378">Hydrolase</keyword>
<dbReference type="PANTHER" id="PTHR42776:SF27">
    <property type="entry name" value="DIPEPTIDYL PEPTIDASE FAMILY MEMBER 6"/>
    <property type="match status" value="1"/>
</dbReference>
<organism evidence="3 4">
    <name type="scientific">Bacillus subtilis</name>
    <dbReference type="NCBI Taxonomy" id="1423"/>
    <lineage>
        <taxon>Bacteria</taxon>
        <taxon>Bacillati</taxon>
        <taxon>Bacillota</taxon>
        <taxon>Bacilli</taxon>
        <taxon>Bacillales</taxon>
        <taxon>Bacillaceae</taxon>
        <taxon>Bacillus</taxon>
    </lineage>
</organism>
<dbReference type="SUPFAM" id="SSF53474">
    <property type="entry name" value="alpha/beta-Hydrolases"/>
    <property type="match status" value="1"/>
</dbReference>
<reference evidence="3 4" key="1">
    <citation type="submission" date="2015-09" db="EMBL/GenBank/DDBJ databases">
        <title>Spore heat resistance.</title>
        <authorList>
            <person name="Boekhorst J."/>
            <person name="Berendsen E.M."/>
            <person name="Wells-Bennik M.H."/>
            <person name="Kuipers O.P."/>
        </authorList>
    </citation>
    <scope>NUCLEOTIDE SEQUENCE [LARGE SCALE GENOMIC DNA]</scope>
    <source>
        <strain evidence="3 4">B4122</strain>
    </source>
</reference>
<name>A0AAP1H895_BACIU</name>
<feature type="domain" description="Peptidase S9 prolyl oligopeptidase catalytic" evidence="2">
    <location>
        <begin position="4"/>
        <end position="90"/>
    </location>
</feature>
<proteinExistence type="predicted"/>
<protein>
    <submittedName>
        <fullName evidence="3">Acylamino-acid-releasing enzyme</fullName>
    </submittedName>
</protein>
<dbReference type="Proteomes" id="UP000076442">
    <property type="component" value="Unassembled WGS sequence"/>
</dbReference>